<evidence type="ECO:0000256" key="1">
    <source>
        <dbReference type="ARBA" id="ARBA00004123"/>
    </source>
</evidence>
<proteinExistence type="predicted"/>
<feature type="domain" description="HTH psq-type" evidence="8">
    <location>
        <begin position="265"/>
        <end position="317"/>
    </location>
</feature>
<feature type="region of interest" description="Disordered" evidence="7">
    <location>
        <begin position="920"/>
        <end position="1055"/>
    </location>
</feature>
<evidence type="ECO:0000256" key="3">
    <source>
        <dbReference type="ARBA" id="ARBA00023125"/>
    </source>
</evidence>
<evidence type="ECO:0000259" key="8">
    <source>
        <dbReference type="PROSITE" id="PS50960"/>
    </source>
</evidence>
<feature type="compositionally biased region" description="Polar residues" evidence="7">
    <location>
        <begin position="724"/>
        <end position="734"/>
    </location>
</feature>
<keyword evidence="2" id="KW-0805">Transcription regulation</keyword>
<dbReference type="InterPro" id="IPR007889">
    <property type="entry name" value="HTH_Psq"/>
</dbReference>
<dbReference type="Pfam" id="PF05225">
    <property type="entry name" value="HTH_psq"/>
    <property type="match status" value="2"/>
</dbReference>
<evidence type="ECO:0000256" key="2">
    <source>
        <dbReference type="ARBA" id="ARBA00023015"/>
    </source>
</evidence>
<gene>
    <name evidence="9" type="ORF">RUM44_002287</name>
</gene>
<keyword evidence="10" id="KW-1185">Reference proteome</keyword>
<feature type="region of interest" description="Disordered" evidence="7">
    <location>
        <begin position="225"/>
        <end position="272"/>
    </location>
</feature>
<feature type="domain" description="HTH psq-type" evidence="8">
    <location>
        <begin position="657"/>
        <end position="709"/>
    </location>
</feature>
<feature type="compositionally biased region" description="Basic and acidic residues" evidence="7">
    <location>
        <begin position="434"/>
        <end position="445"/>
    </location>
</feature>
<feature type="region of interest" description="Disordered" evidence="7">
    <location>
        <begin position="431"/>
        <end position="473"/>
    </location>
</feature>
<feature type="region of interest" description="Disordered" evidence="7">
    <location>
        <begin position="590"/>
        <end position="668"/>
    </location>
</feature>
<dbReference type="SUPFAM" id="SSF46689">
    <property type="entry name" value="Homeodomain-like"/>
    <property type="match status" value="2"/>
</dbReference>
<dbReference type="PANTHER" id="PTHR21545:SF13">
    <property type="entry name" value="ECDYSONE-INDUCED PROTEIN 93F, ISOFORM C"/>
    <property type="match status" value="1"/>
</dbReference>
<feature type="region of interest" description="Disordered" evidence="7">
    <location>
        <begin position="825"/>
        <end position="849"/>
    </location>
</feature>
<evidence type="ECO:0000313" key="10">
    <source>
        <dbReference type="Proteomes" id="UP001359485"/>
    </source>
</evidence>
<dbReference type="EMBL" id="JAWJWF010000047">
    <property type="protein sequence ID" value="KAK6622476.1"/>
    <property type="molecule type" value="Genomic_DNA"/>
</dbReference>
<feature type="compositionally biased region" description="Basic and acidic residues" evidence="7">
    <location>
        <begin position="940"/>
        <end position="950"/>
    </location>
</feature>
<evidence type="ECO:0000256" key="5">
    <source>
        <dbReference type="ARBA" id="ARBA00023242"/>
    </source>
</evidence>
<name>A0ABR1AMI6_POLSC</name>
<feature type="DNA-binding region" description="H-T-H motif" evidence="6">
    <location>
        <begin position="293"/>
        <end position="313"/>
    </location>
</feature>
<accession>A0ABR1AMI6</accession>
<feature type="compositionally biased region" description="Polar residues" evidence="7">
    <location>
        <begin position="547"/>
        <end position="566"/>
    </location>
</feature>
<feature type="region of interest" description="Disordered" evidence="7">
    <location>
        <begin position="327"/>
        <end position="365"/>
    </location>
</feature>
<dbReference type="PANTHER" id="PTHR21545">
    <property type="entry name" value="TRANSCRIPTION FACTOR MLR1/2"/>
    <property type="match status" value="1"/>
</dbReference>
<feature type="compositionally biased region" description="Polar residues" evidence="7">
    <location>
        <begin position="231"/>
        <end position="243"/>
    </location>
</feature>
<reference evidence="9 10" key="1">
    <citation type="submission" date="2023-09" db="EMBL/GenBank/DDBJ databases">
        <title>Genomes of two closely related lineages of the louse Polyplax serrata with different host specificities.</title>
        <authorList>
            <person name="Martinu J."/>
            <person name="Tarabai H."/>
            <person name="Stefka J."/>
            <person name="Hypsa V."/>
        </authorList>
    </citation>
    <scope>NUCLEOTIDE SEQUENCE [LARGE SCALE GENOMIC DNA]</scope>
    <source>
        <strain evidence="9">98ZLc_SE</strain>
    </source>
</reference>
<evidence type="ECO:0000313" key="9">
    <source>
        <dbReference type="EMBL" id="KAK6622476.1"/>
    </source>
</evidence>
<feature type="compositionally biased region" description="Basic and acidic residues" evidence="7">
    <location>
        <begin position="460"/>
        <end position="473"/>
    </location>
</feature>
<dbReference type="PROSITE" id="PS50960">
    <property type="entry name" value="HTH_PSQ"/>
    <property type="match status" value="2"/>
</dbReference>
<dbReference type="InterPro" id="IPR009057">
    <property type="entry name" value="Homeodomain-like_sf"/>
</dbReference>
<feature type="compositionally biased region" description="Polar residues" evidence="7">
    <location>
        <begin position="642"/>
        <end position="653"/>
    </location>
</feature>
<keyword evidence="5 6" id="KW-0539">Nucleus</keyword>
<feature type="compositionally biased region" description="Gly residues" evidence="7">
    <location>
        <begin position="826"/>
        <end position="838"/>
    </location>
</feature>
<feature type="region of interest" description="Disordered" evidence="7">
    <location>
        <begin position="703"/>
        <end position="741"/>
    </location>
</feature>
<organism evidence="9 10">
    <name type="scientific">Polyplax serrata</name>
    <name type="common">Common mouse louse</name>
    <dbReference type="NCBI Taxonomy" id="468196"/>
    <lineage>
        <taxon>Eukaryota</taxon>
        <taxon>Metazoa</taxon>
        <taxon>Ecdysozoa</taxon>
        <taxon>Arthropoda</taxon>
        <taxon>Hexapoda</taxon>
        <taxon>Insecta</taxon>
        <taxon>Pterygota</taxon>
        <taxon>Neoptera</taxon>
        <taxon>Paraneoptera</taxon>
        <taxon>Psocodea</taxon>
        <taxon>Troctomorpha</taxon>
        <taxon>Phthiraptera</taxon>
        <taxon>Anoplura</taxon>
        <taxon>Polyplacidae</taxon>
        <taxon>Polyplax</taxon>
    </lineage>
</organism>
<dbReference type="Gene3D" id="1.10.10.60">
    <property type="entry name" value="Homeodomain-like"/>
    <property type="match status" value="2"/>
</dbReference>
<sequence>MEFSTGLLRFERVAEEFMGRRKWRLYQEKVLKSWCPSIEREIEVKDWDPTDDKCSFCDLEPSGKLTDDEPVVSSRAPNVLHLVFVVQFGRCPRFQDSSPLPVKSSPFRSECFNSTVHNNNNNNNTNKNTNNNNHIDLLEVDESDTNSLSSTEDAITTMNALDSVTSMAAIAALTGPGGAPNPLLYPPGVFPRWYLPQPSRALLEGMTKTEPPMVVSLPASAGSEMPLDLSAKSSKPPQSTDGLENNIRVPNLTDNKPVMKGRPRMSPMSGRRTYTEDELQAALRDIQSGKLGTRRAAVIYGIPRSTLRNKVYKLALERERDAHLLLAPIPRPSPPEGAASSPTLPVHPEREDSSADDEKEPEMAKPQLTMEDLMRLSALDGATQIEGLTALLHNISRLHAEGINASDLAATGNSVLASYLGQLLKLKENLSPNSEKERHSRKEDAILSSKDGGEGDEDECKGTRDTVGRDDKLKYSPQVLPQLMRRVMAEEKILMDEQLKRKIASENGADEDPSNVILRIPSFKPNAGCSKPNNGESEPRFSASPAGASQENSRQSVISPSLNGDSDSPPIGKTVGISSLRDAIAKSISQKFQQDGVSPHGLGSPVLGPDPTDTLAKRGSYSHVTLSQSHSVLKNHFDRGQQRPSSAQANAQGKGTRPKRGKYRNYDRDSLVEAVRAVQRGEMSVHRAGSYYGVPHSTLEYKVKERHLMRPRKREPKGEDKNKLTSSSVASAGSNPVCLDKPKPLALAPKLANSKPAFPNPATLPNGLKIPPSIFETGVSPLAAYAGSPFPFWPPTPFHALPLDITRAGFPTTPEQLFAPQLMRGAGNGGAGGGGGGVDPPPSPSTLPASTRRIAESLYDGTGNSGSFLDGIIRSSLEMGLTASQKPDKDAEKSGKNMENMTNKALLDQLCRNSRLTPVLRESNSDDDGGQRNVAFDLSRSSDDDYEDRRPRKGYGGRQGGFGHRRDSKRRKSVDNDGVLDDCSRVNDDKGGETRGFHETRSYRSSISDDRSKHSSSDVEMNGDREELSPGDVQEDDDMDNISNHASDEDDVKDS</sequence>
<keyword evidence="4" id="KW-0804">Transcription</keyword>
<comment type="subcellular location">
    <subcellularLocation>
        <location evidence="1 6">Nucleus</location>
    </subcellularLocation>
</comment>
<feature type="compositionally biased region" description="Basic and acidic residues" evidence="7">
    <location>
        <begin position="982"/>
        <end position="1028"/>
    </location>
</feature>
<protein>
    <recommendedName>
        <fullName evidence="8">HTH psq-type domain-containing protein</fullName>
    </recommendedName>
</protein>
<evidence type="ECO:0000256" key="7">
    <source>
        <dbReference type="SAM" id="MobiDB-lite"/>
    </source>
</evidence>
<feature type="region of interest" description="Disordered" evidence="7">
    <location>
        <begin position="505"/>
        <end position="577"/>
    </location>
</feature>
<comment type="caution">
    <text evidence="9">The sequence shown here is derived from an EMBL/GenBank/DDBJ whole genome shotgun (WGS) entry which is preliminary data.</text>
</comment>
<feature type="DNA-binding region" description="H-T-H motif" evidence="6">
    <location>
        <begin position="685"/>
        <end position="705"/>
    </location>
</feature>
<keyword evidence="3 6" id="KW-0238">DNA-binding</keyword>
<evidence type="ECO:0000256" key="6">
    <source>
        <dbReference type="PROSITE-ProRule" id="PRU00320"/>
    </source>
</evidence>
<feature type="compositionally biased region" description="Polar residues" evidence="7">
    <location>
        <begin position="622"/>
        <end position="632"/>
    </location>
</feature>
<evidence type="ECO:0000256" key="4">
    <source>
        <dbReference type="ARBA" id="ARBA00023163"/>
    </source>
</evidence>
<dbReference type="Proteomes" id="UP001359485">
    <property type="component" value="Unassembled WGS sequence"/>
</dbReference>